<dbReference type="GO" id="GO:0008851">
    <property type="term" value="F:ethanolamine ammonia-lyase activity"/>
    <property type="evidence" value="ECO:0007669"/>
    <property type="project" value="UniProtKB-UniRule"/>
</dbReference>
<dbReference type="GO" id="GO:0031419">
    <property type="term" value="F:cobalamin binding"/>
    <property type="evidence" value="ECO:0007669"/>
    <property type="project" value="UniProtKB-UniRule"/>
</dbReference>
<keyword evidence="1 5" id="KW-0846">Cobalamin</keyword>
<feature type="region of interest" description="Disordered" evidence="6">
    <location>
        <begin position="263"/>
        <end position="286"/>
    </location>
</feature>
<comment type="pathway">
    <text evidence="5">Amine and polyamine degradation; ethanolamine degradation.</text>
</comment>
<dbReference type="GO" id="GO:0009350">
    <property type="term" value="C:ethanolamine ammonia-lyase complex"/>
    <property type="evidence" value="ECO:0007669"/>
    <property type="project" value="UniProtKB-UniRule"/>
</dbReference>
<keyword evidence="4 5" id="KW-1283">Bacterial microcompartment</keyword>
<dbReference type="Pfam" id="PF05985">
    <property type="entry name" value="EutC"/>
    <property type="match status" value="1"/>
</dbReference>
<dbReference type="InterPro" id="IPR009246">
    <property type="entry name" value="EutC"/>
</dbReference>
<organism evidence="7 8">
    <name type="scientific">Insolitispirillum peregrinum</name>
    <dbReference type="NCBI Taxonomy" id="80876"/>
    <lineage>
        <taxon>Bacteria</taxon>
        <taxon>Pseudomonadati</taxon>
        <taxon>Pseudomonadota</taxon>
        <taxon>Alphaproteobacteria</taxon>
        <taxon>Rhodospirillales</taxon>
        <taxon>Novispirillaceae</taxon>
        <taxon>Insolitispirillum</taxon>
    </lineage>
</organism>
<dbReference type="NCBIfam" id="NF003971">
    <property type="entry name" value="PRK05465.1"/>
    <property type="match status" value="1"/>
</dbReference>
<comment type="cofactor">
    <cofactor evidence="5">
        <name>adenosylcob(III)alamin</name>
        <dbReference type="ChEBI" id="CHEBI:18408"/>
    </cofactor>
    <text evidence="5">Binds between the large and small subunits.</text>
</comment>
<sequence>MTRSPFSASPSRSSAVVDIDSQRDPFARLRPSTRARIGLGRAGDGLPTDALLDFQLAHARARDAVHAAVDWDTIATGLHQGGWDQTPLRVQSRATNRPDYLRRPDWGRRLDAASVGTALTARDDETPYDLAFVLADGLSATAVMQNGVATLLACRAALSDWRIAPPVFATQARVALGDEVGQSLNARMVAILIGERPGLSVAESLGIYLTWHPLVGRRDSERNCISNIHPDGLSADHAAALLAWLAREGQRLAMTGVDLKPDERALLASPGGSPAVPGPSEHQAQS</sequence>
<dbReference type="Proteomes" id="UP000185678">
    <property type="component" value="Unassembled WGS sequence"/>
</dbReference>
<dbReference type="PANTHER" id="PTHR39330">
    <property type="entry name" value="ETHANOLAMINE AMMONIA-LYASE LIGHT CHAIN"/>
    <property type="match status" value="1"/>
</dbReference>
<evidence type="ECO:0000256" key="3">
    <source>
        <dbReference type="ARBA" id="ARBA00023285"/>
    </source>
</evidence>
<dbReference type="Gene3D" id="3.40.50.11240">
    <property type="entry name" value="Ethanolamine ammonia-lyase light chain (EutC)"/>
    <property type="match status" value="1"/>
</dbReference>
<reference evidence="7 8" key="1">
    <citation type="submission" date="2017-01" db="EMBL/GenBank/DDBJ databases">
        <authorList>
            <person name="Mah S.A."/>
            <person name="Swanson W.J."/>
            <person name="Moy G.W."/>
            <person name="Vacquier V.D."/>
        </authorList>
    </citation>
    <scope>NUCLEOTIDE SEQUENCE [LARGE SCALE GENOMIC DNA]</scope>
    <source>
        <strain evidence="7 8">DSM 11589</strain>
    </source>
</reference>
<evidence type="ECO:0000256" key="1">
    <source>
        <dbReference type="ARBA" id="ARBA00022628"/>
    </source>
</evidence>
<feature type="compositionally biased region" description="Low complexity" evidence="6">
    <location>
        <begin position="268"/>
        <end position="280"/>
    </location>
</feature>
<feature type="binding site" evidence="5">
    <location>
        <position position="195"/>
    </location>
    <ligand>
        <name>adenosylcob(III)alamin</name>
        <dbReference type="ChEBI" id="CHEBI:18408"/>
    </ligand>
</feature>
<keyword evidence="3 5" id="KW-0170">Cobalt</keyword>
<dbReference type="EC" id="4.3.1.7" evidence="5"/>
<gene>
    <name evidence="5" type="primary">eutC</name>
    <name evidence="7" type="ORF">SAMN05421779_11321</name>
</gene>
<dbReference type="PANTHER" id="PTHR39330:SF1">
    <property type="entry name" value="ETHANOLAMINE AMMONIA-LYASE SMALL SUBUNIT"/>
    <property type="match status" value="1"/>
</dbReference>
<dbReference type="RefSeq" id="WP_084195021.1">
    <property type="nucleotide sequence ID" value="NZ_FTOA01000013.1"/>
</dbReference>
<evidence type="ECO:0000256" key="2">
    <source>
        <dbReference type="ARBA" id="ARBA00023239"/>
    </source>
</evidence>
<comment type="catalytic activity">
    <reaction evidence="5">
        <text>ethanolamine = acetaldehyde + NH4(+)</text>
        <dbReference type="Rhea" id="RHEA:15313"/>
        <dbReference type="ChEBI" id="CHEBI:15343"/>
        <dbReference type="ChEBI" id="CHEBI:28938"/>
        <dbReference type="ChEBI" id="CHEBI:57603"/>
        <dbReference type="EC" id="4.3.1.7"/>
    </reaction>
</comment>
<dbReference type="GO" id="GO:0006520">
    <property type="term" value="P:amino acid metabolic process"/>
    <property type="evidence" value="ECO:0007669"/>
    <property type="project" value="InterPro"/>
</dbReference>
<protein>
    <recommendedName>
        <fullName evidence="5">Ethanolamine ammonia-lyase small subunit</fullName>
        <shortName evidence="5">EAL small subunit</shortName>
        <ecNumber evidence="5">4.3.1.7</ecNumber>
    </recommendedName>
</protein>
<dbReference type="OrthoDB" id="114248at2"/>
<keyword evidence="2 5" id="KW-0456">Lyase</keyword>
<dbReference type="HAMAP" id="MF_00601">
    <property type="entry name" value="EutC"/>
    <property type="match status" value="1"/>
</dbReference>
<dbReference type="InterPro" id="IPR042255">
    <property type="entry name" value="EutC_N"/>
</dbReference>
<dbReference type="GO" id="GO:0031471">
    <property type="term" value="C:ethanolamine degradation polyhedral organelle"/>
    <property type="evidence" value="ECO:0007669"/>
    <property type="project" value="UniProtKB-UniRule"/>
</dbReference>
<dbReference type="UniPathway" id="UPA00560"/>
<dbReference type="STRING" id="80876.SAMN05421779_11321"/>
<evidence type="ECO:0000256" key="5">
    <source>
        <dbReference type="HAMAP-Rule" id="MF_00601"/>
    </source>
</evidence>
<dbReference type="Gene3D" id="1.10.30.40">
    <property type="entry name" value="Ethanolamine ammonia-lyase light chain (EutC), N-terminal domain"/>
    <property type="match status" value="1"/>
</dbReference>
<evidence type="ECO:0000256" key="4">
    <source>
        <dbReference type="ARBA" id="ARBA00024446"/>
    </source>
</evidence>
<comment type="subcellular location">
    <subcellularLocation>
        <location evidence="5">Bacterial microcompartment</location>
    </subcellularLocation>
</comment>
<proteinExistence type="inferred from homology"/>
<dbReference type="PIRSF" id="PIRSF018982">
    <property type="entry name" value="EutC"/>
    <property type="match status" value="1"/>
</dbReference>
<evidence type="ECO:0000313" key="7">
    <source>
        <dbReference type="EMBL" id="SIT19775.1"/>
    </source>
</evidence>
<dbReference type="GO" id="GO:0046336">
    <property type="term" value="P:ethanolamine catabolic process"/>
    <property type="evidence" value="ECO:0007669"/>
    <property type="project" value="UniProtKB-UniRule"/>
</dbReference>
<keyword evidence="8" id="KW-1185">Reference proteome</keyword>
<dbReference type="EMBL" id="FTOA01000013">
    <property type="protein sequence ID" value="SIT19775.1"/>
    <property type="molecule type" value="Genomic_DNA"/>
</dbReference>
<comment type="similarity">
    <text evidence="5">Belongs to the EutC family.</text>
</comment>
<feature type="binding site" evidence="5">
    <location>
        <position position="174"/>
    </location>
    <ligand>
        <name>adenosylcob(III)alamin</name>
        <dbReference type="ChEBI" id="CHEBI:18408"/>
    </ligand>
</feature>
<accession>A0A1N7QAA4</accession>
<feature type="binding site" evidence="5">
    <location>
        <position position="224"/>
    </location>
    <ligand>
        <name>adenosylcob(III)alamin</name>
        <dbReference type="ChEBI" id="CHEBI:18408"/>
    </ligand>
</feature>
<evidence type="ECO:0000313" key="8">
    <source>
        <dbReference type="Proteomes" id="UP000185678"/>
    </source>
</evidence>
<comment type="subunit">
    <text evidence="5">The basic unit is a heterodimer which dimerizes to form tetramers. The heterotetramers trimerize; 6 large subunits form a core ring with 6 small subunits projecting outwards.</text>
</comment>
<evidence type="ECO:0000256" key="6">
    <source>
        <dbReference type="SAM" id="MobiDB-lite"/>
    </source>
</evidence>
<name>A0A1N7QAA4_9PROT</name>
<dbReference type="InterPro" id="IPR042251">
    <property type="entry name" value="EutC_C"/>
</dbReference>
<comment type="function">
    <text evidence="5">Catalyzes the deamination of various vicinal amino-alcohols to oxo compounds. Allows this organism to utilize ethanolamine as the sole source of nitrogen and carbon in the presence of external vitamin B12.</text>
</comment>
<dbReference type="AlphaFoldDB" id="A0A1N7QAA4"/>